<evidence type="ECO:0000259" key="1">
    <source>
        <dbReference type="Pfam" id="PF00535"/>
    </source>
</evidence>
<dbReference type="Gene3D" id="3.90.550.10">
    <property type="entry name" value="Spore Coat Polysaccharide Biosynthesis Protein SpsA, Chain A"/>
    <property type="match status" value="1"/>
</dbReference>
<evidence type="ECO:0000313" key="2">
    <source>
        <dbReference type="EMBL" id="QED37759.1"/>
    </source>
</evidence>
<dbReference type="KEGG" id="anp:FK178_08495"/>
<gene>
    <name evidence="2" type="ORF">FK178_08495</name>
</gene>
<dbReference type="Pfam" id="PF00535">
    <property type="entry name" value="Glycos_transf_2"/>
    <property type="match status" value="1"/>
</dbReference>
<dbReference type="OrthoDB" id="597270at2"/>
<organism evidence="2 3">
    <name type="scientific">Antarcticibacterium arcticum</name>
    <dbReference type="NCBI Taxonomy" id="2585771"/>
    <lineage>
        <taxon>Bacteria</taxon>
        <taxon>Pseudomonadati</taxon>
        <taxon>Bacteroidota</taxon>
        <taxon>Flavobacteriia</taxon>
        <taxon>Flavobacteriales</taxon>
        <taxon>Flavobacteriaceae</taxon>
        <taxon>Antarcticibacterium</taxon>
    </lineage>
</organism>
<sequence>MVSIIIPCFNDAQYIEQAVASALAQTLQQKEIIVIDDGSNIETKAVLKNLEPKIDKLITQQNKGASAARNIGIENSKWDYIIVLDSDDYFDPSFAAKALEIISKDEQIKIVTCYANIFKEKEILKIIKPKEAELKDFLLYNCAIGNSIFRKRDFYNSGGYDEDMKDGYEDWEFYIRLLKNGGISKVIPEILFNYRQKKISNSSIARSKKYELLKYIYFKHKDLYLIHYESFVDHLVARLEVVEKTEQKILNSLEFRIGKFITNPFKMLRRRIKL</sequence>
<dbReference type="SUPFAM" id="SSF53448">
    <property type="entry name" value="Nucleotide-diphospho-sugar transferases"/>
    <property type="match status" value="1"/>
</dbReference>
<protein>
    <submittedName>
        <fullName evidence="2">Glycosyltransferase</fullName>
    </submittedName>
</protein>
<dbReference type="InterPro" id="IPR001173">
    <property type="entry name" value="Glyco_trans_2-like"/>
</dbReference>
<proteinExistence type="predicted"/>
<dbReference type="InterPro" id="IPR029044">
    <property type="entry name" value="Nucleotide-diphossugar_trans"/>
</dbReference>
<accession>A0A5B8YPE9</accession>
<feature type="domain" description="Glycosyltransferase 2-like" evidence="1">
    <location>
        <begin position="3"/>
        <end position="139"/>
    </location>
</feature>
<dbReference type="EMBL" id="CP042476">
    <property type="protein sequence ID" value="QED37759.1"/>
    <property type="molecule type" value="Genomic_DNA"/>
</dbReference>
<dbReference type="GO" id="GO:0016740">
    <property type="term" value="F:transferase activity"/>
    <property type="evidence" value="ECO:0007669"/>
    <property type="project" value="UniProtKB-KW"/>
</dbReference>
<dbReference type="Proteomes" id="UP000321954">
    <property type="component" value="Chromosome"/>
</dbReference>
<dbReference type="PANTHER" id="PTHR43685">
    <property type="entry name" value="GLYCOSYLTRANSFERASE"/>
    <property type="match status" value="1"/>
</dbReference>
<dbReference type="AlphaFoldDB" id="A0A5B8YPE9"/>
<dbReference type="PANTHER" id="PTHR43685:SF2">
    <property type="entry name" value="GLYCOSYLTRANSFERASE 2-LIKE DOMAIN-CONTAINING PROTEIN"/>
    <property type="match status" value="1"/>
</dbReference>
<name>A0A5B8YPE9_9FLAO</name>
<dbReference type="InterPro" id="IPR050834">
    <property type="entry name" value="Glycosyltransf_2"/>
</dbReference>
<evidence type="ECO:0000313" key="3">
    <source>
        <dbReference type="Proteomes" id="UP000321954"/>
    </source>
</evidence>
<reference evidence="2 3" key="1">
    <citation type="submission" date="2019-08" db="EMBL/GenBank/DDBJ databases">
        <title>Antarcticibacterium arcticum sp. nov., a bacterium isolated from marine sediment of the Canadian Beaufort Sea.</title>
        <authorList>
            <person name="Lee Y.M."/>
            <person name="Baek K."/>
            <person name="Lee D.-H."/>
            <person name="Shin S.C."/>
            <person name="Jin Y.K."/>
            <person name="Park Y."/>
        </authorList>
    </citation>
    <scope>NUCLEOTIDE SEQUENCE [LARGE SCALE GENOMIC DNA]</scope>
    <source>
        <strain evidence="2 3">PAMC 28998</strain>
    </source>
</reference>
<dbReference type="RefSeq" id="WP_146833525.1">
    <property type="nucleotide sequence ID" value="NZ_CP042476.1"/>
</dbReference>
<keyword evidence="3" id="KW-1185">Reference proteome</keyword>
<keyword evidence="2" id="KW-0808">Transferase</keyword>